<feature type="region of interest" description="Disordered" evidence="1">
    <location>
        <begin position="160"/>
        <end position="240"/>
    </location>
</feature>
<feature type="region of interest" description="Disordered" evidence="1">
    <location>
        <begin position="382"/>
        <end position="407"/>
    </location>
</feature>
<feature type="region of interest" description="Disordered" evidence="1">
    <location>
        <begin position="1541"/>
        <end position="1572"/>
    </location>
</feature>
<feature type="compositionally biased region" description="Basic residues" evidence="1">
    <location>
        <begin position="112"/>
        <end position="124"/>
    </location>
</feature>
<feature type="region of interest" description="Disordered" evidence="1">
    <location>
        <begin position="1403"/>
        <end position="1463"/>
    </location>
</feature>
<feature type="compositionally biased region" description="Low complexity" evidence="1">
    <location>
        <begin position="491"/>
        <end position="501"/>
    </location>
</feature>
<name>A0A0S4JL45_BODSA</name>
<feature type="region of interest" description="Disordered" evidence="1">
    <location>
        <begin position="111"/>
        <end position="137"/>
    </location>
</feature>
<feature type="compositionally biased region" description="Low complexity" evidence="1">
    <location>
        <begin position="176"/>
        <end position="188"/>
    </location>
</feature>
<feature type="compositionally biased region" description="Polar residues" evidence="1">
    <location>
        <begin position="165"/>
        <end position="175"/>
    </location>
</feature>
<feature type="compositionally biased region" description="Polar residues" evidence="1">
    <location>
        <begin position="911"/>
        <end position="942"/>
    </location>
</feature>
<feature type="compositionally biased region" description="Low complexity" evidence="1">
    <location>
        <begin position="1403"/>
        <end position="1420"/>
    </location>
</feature>
<feature type="region of interest" description="Disordered" evidence="1">
    <location>
        <begin position="1296"/>
        <end position="1389"/>
    </location>
</feature>
<evidence type="ECO:0000256" key="1">
    <source>
        <dbReference type="SAM" id="MobiDB-lite"/>
    </source>
</evidence>
<reference evidence="3" key="1">
    <citation type="submission" date="2015-09" db="EMBL/GenBank/DDBJ databases">
        <authorList>
            <consortium name="Pathogen Informatics"/>
        </authorList>
    </citation>
    <scope>NUCLEOTIDE SEQUENCE [LARGE SCALE GENOMIC DNA]</scope>
    <source>
        <strain evidence="3">Lake Konstanz</strain>
    </source>
</reference>
<feature type="compositionally biased region" description="Polar residues" evidence="1">
    <location>
        <begin position="53"/>
        <end position="67"/>
    </location>
</feature>
<feature type="region of interest" description="Disordered" evidence="1">
    <location>
        <begin position="885"/>
        <end position="904"/>
    </location>
</feature>
<feature type="compositionally biased region" description="Low complexity" evidence="1">
    <location>
        <begin position="1541"/>
        <end position="1562"/>
    </location>
</feature>
<feature type="compositionally biased region" description="Polar residues" evidence="1">
    <location>
        <begin position="1448"/>
        <end position="1463"/>
    </location>
</feature>
<feature type="compositionally biased region" description="Polar residues" evidence="1">
    <location>
        <begin position="208"/>
        <end position="239"/>
    </location>
</feature>
<evidence type="ECO:0000313" key="3">
    <source>
        <dbReference type="Proteomes" id="UP000051952"/>
    </source>
</evidence>
<dbReference type="VEuPathDB" id="TriTrypDB:BSAL_29150"/>
<gene>
    <name evidence="2" type="ORF">BSAL_29150</name>
</gene>
<keyword evidence="3" id="KW-1185">Reference proteome</keyword>
<feature type="region of interest" description="Disordered" evidence="1">
    <location>
        <begin position="486"/>
        <end position="516"/>
    </location>
</feature>
<feature type="compositionally biased region" description="Low complexity" evidence="1">
    <location>
        <begin position="22"/>
        <end position="52"/>
    </location>
</feature>
<sequence>MQQETFQQLLLSSGAGLGSTTGGQSLRSPMSSASSRRGAPPRIGGAAGSSPAYSLTMNPSQPHSKPNSARRVGAAGRTGGAGGGGGDGGGLTPRWERPLPERLATRLPASPVRHHSAHTYHHPHNSNNPHGDGNYELPDILSNAPLALPAPLDDQVLLAIAGNPSDGSGSPAMSSTTHYTQQQQQQHHVPSRPPILRLGSPQRRAQRHTSPSGETSPNSFLNRTHNHNVTTMSPLQHSSGEARRIMDRLRDGVSSLCLSADSVLANLNDYDAGHRNAEEATRKTIMAEIRGRPWRSEGHGGDSRSSVAERGWWWRHNASFSSDTQLIPHHASATEALETVLESLLIASGNPPEEALLAALANHRSAHVQQSQKARGVTLGLGGGGDATASRDASSVGGAKPTGLQVTPPTLAVAPPADNGSGAALTLSKRKLLPVEKALGEHGLGPTDTSDELFDIYDAQMHLQTVLHVTRMLTTDEGGLLAGILPPPPSSSKVLQGSSSSATYGMSAAGGHRRGSLSNLTPPAVAAAEEQLLQQQKLAMMMESVRTASKQAAMHLHNAVDVFRLQRLEIAALQEQQRKAAAASLFTANFPVTPLSSSHRGGGGGYHSHRHNSAPTYASSTTSHRSLLRLLKEQMVAIDLGHLLDIEFTSRQSSAMRSLFHRFVHGVVERCEGATVVRETGDHHHDSAGGGVSGSSTCCCVVSFTEPAEVLCFERAVQFFSCYLPWRLTAACHGPLPTLRTSASSSVILQQRLVEDIAAAAGAGGASTSLLSFSAGGAGGVSSSLETTEASKKQSSGTILLPSLCLGSMIPLHGSTSGDHPGAAAAVQHQPLTRDQRGDLTQVLAKLEDACRLVAIREIQSCLNFVRQEKQNAVLKAHIMQRQASITSSNDDGTEAQPQQRMSPPSVVNIATTMSSVPPSSEPQALLPSVNSNSSSTATPSVTGGLGRNSASSPDPRHPLISNSTAPPRVALVVPPEDDNHNTSINAATAANRRRSGATNNANQSSGGGGGDEGTSAAAADPLSIPTMDAHIDELCQSDERLMFELTKKQISSGDQPFWAVRGPLLRCSIHFGNALVEAKMDRYRSRNRLLDTVSLLQGRCRGGLSVVSAEAKRQLFRYLAAMDADVYEVDNGNDATIPTGHGMNVVAPSSVTMSSAVSSCVATQQQYQQQQKRIAKKLCSPEFQCPVHYELCWGNHIARYTYLAGLQAQASKALAGTMAGNASIATAAAIAVHRGVPPQAIALRDFVSPIGYDVDWWVNITSGNHCSSPIAIMRPSSAAVTSAATQTGEGGAYASAGSFLSPRGGSKKATTTSASPSPLRRRASATRGSGSGDEVGSDNNNHNDDPSSLLGSAQNTGVFNATATERRSSATTAANHRRRSSGAASATSTTAALATTLASANTSLSSTNPTQAMATSTGSGPAGGGGGGKHHRRKSSSVAGRSGGGLSASQRPSLQNHHHNNTTLSLEYVREVGMQTNRDAEDVPILGGGGASLRVSTKLLLESCRWMYEWIEGAMDEDSVVTELHALLGVDDAVASVASSRGTPSAATTPSAAKAPTPMSTLSASGPTSAPLPQWGDLTSLAEELLSRFNAWPYGDDALASRAAMVLQFCAMRDVLREVSLYRRRRSSNATPNSATAAAAAANARRASHSISLTMPQQLLMGGAGGGGQAGAVKRPQPIGKSWQDAKNQVVANPTAALAGGQRPVIGAILGAHNGGGVASPSPSRTSPATAVIVGSPTSRMSNGGGGGLQSPGRVNDVLTEIVAGGPFLPGPF</sequence>
<accession>A0A0S4JL45</accession>
<proteinExistence type="predicted"/>
<feature type="compositionally biased region" description="Polar residues" evidence="1">
    <location>
        <begin position="885"/>
        <end position="903"/>
    </location>
</feature>
<dbReference type="EMBL" id="CYKH01001873">
    <property type="protein sequence ID" value="CUG90893.1"/>
    <property type="molecule type" value="Genomic_DNA"/>
</dbReference>
<protein>
    <submittedName>
        <fullName evidence="2">GPI-anchored surface protein, putative</fullName>
    </submittedName>
</protein>
<evidence type="ECO:0000313" key="2">
    <source>
        <dbReference type="EMBL" id="CUG90893.1"/>
    </source>
</evidence>
<feature type="region of interest" description="Disordered" evidence="1">
    <location>
        <begin position="1"/>
        <end position="96"/>
    </location>
</feature>
<feature type="compositionally biased region" description="Gly residues" evidence="1">
    <location>
        <begin position="76"/>
        <end position="91"/>
    </location>
</feature>
<organism evidence="2 3">
    <name type="scientific">Bodo saltans</name>
    <name type="common">Flagellated protozoan</name>
    <dbReference type="NCBI Taxonomy" id="75058"/>
    <lineage>
        <taxon>Eukaryota</taxon>
        <taxon>Discoba</taxon>
        <taxon>Euglenozoa</taxon>
        <taxon>Kinetoplastea</taxon>
        <taxon>Metakinetoplastina</taxon>
        <taxon>Eubodonida</taxon>
        <taxon>Bodonidae</taxon>
        <taxon>Bodo</taxon>
    </lineage>
</organism>
<feature type="compositionally biased region" description="Low complexity" evidence="1">
    <location>
        <begin position="1310"/>
        <end position="1319"/>
    </location>
</feature>
<feature type="region of interest" description="Disordered" evidence="1">
    <location>
        <begin position="911"/>
        <end position="1020"/>
    </location>
</feature>
<dbReference type="Proteomes" id="UP000051952">
    <property type="component" value="Unassembled WGS sequence"/>
</dbReference>
<feature type="region of interest" description="Disordered" evidence="1">
    <location>
        <begin position="597"/>
        <end position="619"/>
    </location>
</feature>
<feature type="compositionally biased region" description="Polar residues" evidence="1">
    <location>
        <begin position="1350"/>
        <end position="1360"/>
    </location>
</feature>